<protein>
    <submittedName>
        <fullName evidence="4">LamG-like jellyroll fold domain-containing protein</fullName>
    </submittedName>
</protein>
<dbReference type="SMART" id="SM00560">
    <property type="entry name" value="LamGL"/>
    <property type="match status" value="1"/>
</dbReference>
<dbReference type="InterPro" id="IPR013320">
    <property type="entry name" value="ConA-like_dom_sf"/>
</dbReference>
<dbReference type="SUPFAM" id="SSF49785">
    <property type="entry name" value="Galactose-binding domain-like"/>
    <property type="match status" value="1"/>
</dbReference>
<name>A0ABZ0RWN6_9BACI</name>
<proteinExistence type="predicted"/>
<feature type="domain" description="F5/8 type C" evidence="3">
    <location>
        <begin position="197"/>
        <end position="340"/>
    </location>
</feature>
<organism evidence="4 5">
    <name type="scientific">Lysinibacillus louembei</name>
    <dbReference type="NCBI Taxonomy" id="1470088"/>
    <lineage>
        <taxon>Bacteria</taxon>
        <taxon>Bacillati</taxon>
        <taxon>Bacillota</taxon>
        <taxon>Bacilli</taxon>
        <taxon>Bacillales</taxon>
        <taxon>Bacillaceae</taxon>
        <taxon>Lysinibacillus</taxon>
    </lineage>
</organism>
<evidence type="ECO:0000259" key="3">
    <source>
        <dbReference type="PROSITE" id="PS50022"/>
    </source>
</evidence>
<keyword evidence="1" id="KW-0732">Signal</keyword>
<dbReference type="PROSITE" id="PS50022">
    <property type="entry name" value="FA58C_3"/>
    <property type="match status" value="1"/>
</dbReference>
<dbReference type="InterPro" id="IPR008979">
    <property type="entry name" value="Galactose-bd-like_sf"/>
</dbReference>
<evidence type="ECO:0000256" key="2">
    <source>
        <dbReference type="ARBA" id="ARBA00023157"/>
    </source>
</evidence>
<gene>
    <name evidence="4" type="ORF">R6U77_18295</name>
</gene>
<dbReference type="Proteomes" id="UP001322664">
    <property type="component" value="Chromosome"/>
</dbReference>
<dbReference type="InterPro" id="IPR000421">
    <property type="entry name" value="FA58C"/>
</dbReference>
<dbReference type="Gene3D" id="2.60.120.200">
    <property type="match status" value="1"/>
</dbReference>
<evidence type="ECO:0000313" key="5">
    <source>
        <dbReference type="Proteomes" id="UP001322664"/>
    </source>
</evidence>
<dbReference type="RefSeq" id="WP_319836734.1">
    <property type="nucleotide sequence ID" value="NZ_CP137624.1"/>
</dbReference>
<dbReference type="Pfam" id="PF00754">
    <property type="entry name" value="F5_F8_type_C"/>
    <property type="match status" value="1"/>
</dbReference>
<dbReference type="Gene3D" id="2.60.120.260">
    <property type="entry name" value="Galactose-binding domain-like"/>
    <property type="match status" value="1"/>
</dbReference>
<reference evidence="4 5" key="1">
    <citation type="submission" date="2023-09" db="EMBL/GenBank/DDBJ databases">
        <authorList>
            <person name="Page C.A."/>
            <person name="Perez-Diaz I.M."/>
        </authorList>
    </citation>
    <scope>NUCLEOTIDE SEQUENCE [LARGE SCALE GENOMIC DNA]</scope>
    <source>
        <strain evidence="4 5">Ll15</strain>
    </source>
</reference>
<accession>A0ABZ0RWN6</accession>
<dbReference type="Pfam" id="PF13385">
    <property type="entry name" value="Laminin_G_3"/>
    <property type="match status" value="1"/>
</dbReference>
<evidence type="ECO:0000313" key="4">
    <source>
        <dbReference type="EMBL" id="WPK11819.1"/>
    </source>
</evidence>
<dbReference type="PANTHER" id="PTHR42535:SF2">
    <property type="entry name" value="CHROMOSOME UNDETERMINED SCAFFOLD_146, WHOLE GENOME SHOTGUN SEQUENCE"/>
    <property type="match status" value="1"/>
</dbReference>
<keyword evidence="5" id="KW-1185">Reference proteome</keyword>
<dbReference type="PANTHER" id="PTHR42535">
    <property type="entry name" value="OOKINETE PROTEIN, PUTATIVE-RELATED"/>
    <property type="match status" value="1"/>
</dbReference>
<sequence>MTIVGGNLERKEIGLPIGVSGTHNNTEIDLTTGYLRLAQVDTDGQGNPVYAEEGTWVSDVINLEDKFHDFEKVFASNIDNGTSSFAILTRVSDNNIDWSDWVAVGYDGAILSDTKQYIQVRVDLFAGFVTDVFLISEFENENDKKLFEKRDYIDTINGLRLKRDYEIGMTVDETWNKEGSLHRYKNNRNEFTHVHKIKQQSALLLNDFIEAQLGSNQVQPNYPDRTLDKAFDNDPVTYWGSITPVANNAWIGAKFKEAVEIDTVILDQPTGGSAVTSIAVQYSNNGTSWVSAEFVSVSAIRNKIILKKPFKAQYCRILAKSNPETSSWAWAVKEIKFYGRKNKTFFKGNDGIYRAYKQKAEKYSLRFIGSSFVRLSQRYNYTRFTLEAWVKPIGTNFQQIVSGIESAGYGISLSGNKAHGQAYINGAYRGVTSNTVLQVNQWYHIAFTYDQSALKIYVNGELDNVVNYAGTVKNSGQTFAIGANPNAGSAYQEYFNGELTDVRFWNTPRTVEQIKENFYELTDFDNSLVGWYKLNEGTGNPVDYSNYSFGISGTRNISWNIKEESTTSYFEFNTLPTLEEFQQYGMNDYLLDFPFFDRKITALQPVLMSEKNENIGVDETGKIFSKTIDLKKYFDIRSMRGEMKWQ</sequence>
<dbReference type="EMBL" id="CP137624">
    <property type="protein sequence ID" value="WPK11819.1"/>
    <property type="molecule type" value="Genomic_DNA"/>
</dbReference>
<dbReference type="InterPro" id="IPR006558">
    <property type="entry name" value="LamG-like"/>
</dbReference>
<dbReference type="SUPFAM" id="SSF49899">
    <property type="entry name" value="Concanavalin A-like lectins/glucanases"/>
    <property type="match status" value="1"/>
</dbReference>
<keyword evidence="2" id="KW-1015">Disulfide bond</keyword>
<evidence type="ECO:0000256" key="1">
    <source>
        <dbReference type="ARBA" id="ARBA00022729"/>
    </source>
</evidence>